<evidence type="ECO:0000313" key="2">
    <source>
        <dbReference type="EMBL" id="RKO87993.1"/>
    </source>
</evidence>
<keyword evidence="3" id="KW-1185">Reference proteome</keyword>
<evidence type="ECO:0000256" key="1">
    <source>
        <dbReference type="SAM" id="MobiDB-lite"/>
    </source>
</evidence>
<feature type="region of interest" description="Disordered" evidence="1">
    <location>
        <begin position="417"/>
        <end position="445"/>
    </location>
</feature>
<name>A0A4P9W942_9FUNG</name>
<reference evidence="3" key="1">
    <citation type="journal article" date="2018" name="Nat. Microbiol.">
        <title>Leveraging single-cell genomics to expand the fungal tree of life.</title>
        <authorList>
            <person name="Ahrendt S.R."/>
            <person name="Quandt C.A."/>
            <person name="Ciobanu D."/>
            <person name="Clum A."/>
            <person name="Salamov A."/>
            <person name="Andreopoulos B."/>
            <person name="Cheng J.F."/>
            <person name="Woyke T."/>
            <person name="Pelin A."/>
            <person name="Henrissat B."/>
            <person name="Reynolds N.K."/>
            <person name="Benny G.L."/>
            <person name="Smith M.E."/>
            <person name="James T.Y."/>
            <person name="Grigoriev I.V."/>
        </authorList>
    </citation>
    <scope>NUCLEOTIDE SEQUENCE [LARGE SCALE GENOMIC DNA]</scope>
</reference>
<gene>
    <name evidence="2" type="ORF">BDK51DRAFT_39080</name>
</gene>
<accession>A0A4P9W942</accession>
<feature type="compositionally biased region" description="Low complexity" evidence="1">
    <location>
        <begin position="285"/>
        <end position="294"/>
    </location>
</feature>
<protein>
    <submittedName>
        <fullName evidence="2">Uncharacterized protein</fullName>
    </submittedName>
</protein>
<organism evidence="2 3">
    <name type="scientific">Blyttiomyces helicus</name>
    <dbReference type="NCBI Taxonomy" id="388810"/>
    <lineage>
        <taxon>Eukaryota</taxon>
        <taxon>Fungi</taxon>
        <taxon>Fungi incertae sedis</taxon>
        <taxon>Chytridiomycota</taxon>
        <taxon>Chytridiomycota incertae sedis</taxon>
        <taxon>Chytridiomycetes</taxon>
        <taxon>Chytridiomycetes incertae sedis</taxon>
        <taxon>Blyttiomyces</taxon>
    </lineage>
</organism>
<feature type="region of interest" description="Disordered" evidence="1">
    <location>
        <begin position="265"/>
        <end position="337"/>
    </location>
</feature>
<dbReference type="Proteomes" id="UP000269721">
    <property type="component" value="Unassembled WGS sequence"/>
</dbReference>
<evidence type="ECO:0000313" key="3">
    <source>
        <dbReference type="Proteomes" id="UP000269721"/>
    </source>
</evidence>
<sequence length="630" mass="67929">MSSEQTIFPTHFSIQVRHSDGRNFLAWTLELNVYLATKGMNAFLVATSKAFPDEAEKIEITKLSDKPQELTLFQAKADALHAIKYHIASQLISQMRKDKALKNLMVKTTDSRPIETAQISEAHIVTSNPNGKSKCAMKRYKRLIAKNGGGMAPKLYKKLHALKAAAESHTVLLPRSVATTMEIDDFYSNPEVHSVEVPPLVVASPPPAAKSVKKITLVKYVAAPSPRRTREMSVLDTTVCASSSEDEPHMFQKKLSSTYNVHPLEQEETTGTTPPSASSPPTLPPQSSLVLPSPGTRPRVASSQLAPFPSRRRRGGAVGSDSPSIGIEGAAEAVGSGSRVQRMGLGGSGAEGRGGCGYFSWFFGYFLLVAPSLSLEGWGSEAGRASPISISVTQQPGSHEKLAKPRSICIEVGSLPVSSSPLREDQRRNSRPPQPQGYRHRAEDKSRHRFVSVSCTCFTRTCASDPAPSPHVQHSARAPWTSPIAAAGQIRAVTGEERGLPRSKIANIGSRGEWGRIDQRLVSPASHRSEVWGDDSRLDRESCSVSKPIKDACPQGVASRAPFGPRNLCAAKDAHTPKSTFPSSLVARRCSLHVRAQVAPNPDPPYTTRVLPPPAAALAIILGTMHGTAR</sequence>
<dbReference type="AlphaFoldDB" id="A0A4P9W942"/>
<dbReference type="EMBL" id="KZ997013">
    <property type="protein sequence ID" value="RKO87993.1"/>
    <property type="molecule type" value="Genomic_DNA"/>
</dbReference>
<proteinExistence type="predicted"/>